<name>F5YN60_TREPZ</name>
<dbReference type="KEGG" id="tpi:TREPR_0316"/>
<feature type="domain" description="Polymerase beta nucleotidyltransferase" evidence="1">
    <location>
        <begin position="22"/>
        <end position="92"/>
    </location>
</feature>
<reference evidence="3" key="1">
    <citation type="submission" date="2009-12" db="EMBL/GenBank/DDBJ databases">
        <title>Complete sequence of Treponema primitia strain ZAS-2.</title>
        <authorList>
            <person name="Tetu S.G."/>
            <person name="Matson E."/>
            <person name="Ren Q."/>
            <person name="Seshadri R."/>
            <person name="Elbourne L."/>
            <person name="Hassan K.A."/>
            <person name="Durkin A."/>
            <person name="Radune D."/>
            <person name="Mohamoud Y."/>
            <person name="Shay R."/>
            <person name="Jin S."/>
            <person name="Zhang X."/>
            <person name="Lucey K."/>
            <person name="Ballor N.R."/>
            <person name="Ottesen E."/>
            <person name="Rosenthal R."/>
            <person name="Allen A."/>
            <person name="Leadbetter J.R."/>
            <person name="Paulsen I.T."/>
        </authorList>
    </citation>
    <scope>NUCLEOTIDE SEQUENCE [LARGE SCALE GENOMIC DNA]</scope>
    <source>
        <strain evidence="3">ATCC BAA-887 / DSM 12427 / ZAS-2</strain>
    </source>
</reference>
<reference evidence="2 3" key="2">
    <citation type="journal article" date="2011" name="ISME J.">
        <title>RNA-seq reveals cooperative metabolic interactions between two termite-gut spirochete species in co-culture.</title>
        <authorList>
            <person name="Rosenthal A.Z."/>
            <person name="Matson E.G."/>
            <person name="Eldar A."/>
            <person name="Leadbetter J.R."/>
        </authorList>
    </citation>
    <scope>NUCLEOTIDE SEQUENCE [LARGE SCALE GENOMIC DNA]</scope>
    <source>
        <strain evidence="3">ATCC BAA-887 / DSM 12427 / ZAS-2</strain>
    </source>
</reference>
<dbReference type="AlphaFoldDB" id="F5YN60"/>
<evidence type="ECO:0000313" key="3">
    <source>
        <dbReference type="Proteomes" id="UP000009223"/>
    </source>
</evidence>
<dbReference type="Proteomes" id="UP000009223">
    <property type="component" value="Chromosome"/>
</dbReference>
<dbReference type="STRING" id="545694.TREPR_0316"/>
<dbReference type="Gene3D" id="3.30.460.10">
    <property type="entry name" value="Beta Polymerase, domain 2"/>
    <property type="match status" value="1"/>
</dbReference>
<dbReference type="InterPro" id="IPR041633">
    <property type="entry name" value="Polbeta"/>
</dbReference>
<dbReference type="OrthoDB" id="14556at2"/>
<sequence>MRITEAERKVLTEAVQEIDHDAHVWLFGSRADDAKKGGDIDIAVLSPKIDINGRMKIRRNIVDSLGEQKIDIVVSAKGDEPFFRLAVEKGIRLDG</sequence>
<evidence type="ECO:0000259" key="1">
    <source>
        <dbReference type="Pfam" id="PF18765"/>
    </source>
</evidence>
<dbReference type="EMBL" id="CP001843">
    <property type="protein sequence ID" value="AEF86162.1"/>
    <property type="molecule type" value="Genomic_DNA"/>
</dbReference>
<dbReference type="HOGENOM" id="CLU_164558_0_0_12"/>
<evidence type="ECO:0000313" key="2">
    <source>
        <dbReference type="EMBL" id="AEF86162.1"/>
    </source>
</evidence>
<dbReference type="CDD" id="cd05403">
    <property type="entry name" value="NT_KNTase_like"/>
    <property type="match status" value="1"/>
</dbReference>
<gene>
    <name evidence="2" type="ordered locus">TREPR_0316</name>
</gene>
<dbReference type="InterPro" id="IPR043519">
    <property type="entry name" value="NT_sf"/>
</dbReference>
<dbReference type="eggNOG" id="COG1708">
    <property type="taxonomic scope" value="Bacteria"/>
</dbReference>
<accession>F5YN60</accession>
<dbReference type="RefSeq" id="WP_015709679.1">
    <property type="nucleotide sequence ID" value="NC_015578.1"/>
</dbReference>
<dbReference type="SUPFAM" id="SSF81301">
    <property type="entry name" value="Nucleotidyltransferase"/>
    <property type="match status" value="1"/>
</dbReference>
<proteinExistence type="predicted"/>
<dbReference type="Pfam" id="PF18765">
    <property type="entry name" value="Polbeta"/>
    <property type="match status" value="1"/>
</dbReference>
<organism evidence="2 3">
    <name type="scientific">Treponema primitia (strain ATCC BAA-887 / DSM 12427 / ZAS-2)</name>
    <dbReference type="NCBI Taxonomy" id="545694"/>
    <lineage>
        <taxon>Bacteria</taxon>
        <taxon>Pseudomonadati</taxon>
        <taxon>Spirochaetota</taxon>
        <taxon>Spirochaetia</taxon>
        <taxon>Spirochaetales</taxon>
        <taxon>Treponemataceae</taxon>
        <taxon>Treponema</taxon>
    </lineage>
</organism>
<keyword evidence="3" id="KW-1185">Reference proteome</keyword>
<protein>
    <submittedName>
        <fullName evidence="2">DNA polymerase, beta domain protein region</fullName>
    </submittedName>
</protein>